<comment type="pathway">
    <text evidence="2 7">Metabolic intermediate biosynthesis; chorismate biosynthesis; chorismate from D-erythrose 4-phosphate and phosphoenolpyruvate: step 3/7.</text>
</comment>
<dbReference type="SUPFAM" id="SSF52304">
    <property type="entry name" value="Type II 3-dehydroquinate dehydratase"/>
    <property type="match status" value="1"/>
</dbReference>
<protein>
    <recommendedName>
        <fullName evidence="5 7">3-dehydroquinate dehydratase</fullName>
        <shortName evidence="7">3-dehydroquinase</shortName>
        <ecNumber evidence="5 7">4.2.1.10</ecNumber>
    </recommendedName>
    <alternativeName>
        <fullName evidence="7">Type II DHQase</fullName>
    </alternativeName>
</protein>
<evidence type="ECO:0000256" key="7">
    <source>
        <dbReference type="HAMAP-Rule" id="MF_00169"/>
    </source>
</evidence>
<accession>A0A1F7VDW1</accession>
<keyword evidence="6 7" id="KW-0456">Lyase</keyword>
<dbReference type="GO" id="GO:0003855">
    <property type="term" value="F:3-dehydroquinate dehydratase activity"/>
    <property type="evidence" value="ECO:0007669"/>
    <property type="project" value="UniProtKB-UniRule"/>
</dbReference>
<evidence type="ECO:0000256" key="6">
    <source>
        <dbReference type="ARBA" id="ARBA00023239"/>
    </source>
</evidence>
<dbReference type="AlphaFoldDB" id="A0A1F7VDW1"/>
<feature type="binding site" evidence="7 9">
    <location>
        <position position="84"/>
    </location>
    <ligand>
        <name>substrate</name>
    </ligand>
</feature>
<feature type="binding site" evidence="7 9">
    <location>
        <begin position="105"/>
        <end position="106"/>
    </location>
    <ligand>
        <name>substrate</name>
    </ligand>
</feature>
<reference evidence="11 12" key="1">
    <citation type="journal article" date="2016" name="Nat. Commun.">
        <title>Thousands of microbial genomes shed light on interconnected biogeochemical processes in an aquifer system.</title>
        <authorList>
            <person name="Anantharaman K."/>
            <person name="Brown C.T."/>
            <person name="Hug L.A."/>
            <person name="Sharon I."/>
            <person name="Castelle C.J."/>
            <person name="Probst A.J."/>
            <person name="Thomas B.C."/>
            <person name="Singh A."/>
            <person name="Wilkins M.J."/>
            <person name="Karaoz U."/>
            <person name="Brodie E.L."/>
            <person name="Williams K.H."/>
            <person name="Hubbard S.S."/>
            <person name="Banfield J.F."/>
        </authorList>
    </citation>
    <scope>NUCLEOTIDE SEQUENCE [LARGE SCALE GENOMIC DNA]</scope>
</reference>
<dbReference type="HAMAP" id="MF_00169">
    <property type="entry name" value="AroQ"/>
    <property type="match status" value="1"/>
</dbReference>
<comment type="similarity">
    <text evidence="3 7">Belongs to the type-II 3-dehydroquinase family.</text>
</comment>
<proteinExistence type="inferred from homology"/>
<dbReference type="UniPathway" id="UPA00053">
    <property type="reaction ID" value="UER00086"/>
</dbReference>
<organism evidence="11 12">
    <name type="scientific">Candidatus Uhrbacteria bacterium RIFCSPLOWO2_02_FULL_49_11</name>
    <dbReference type="NCBI Taxonomy" id="1802409"/>
    <lineage>
        <taxon>Bacteria</taxon>
        <taxon>Candidatus Uhriibacteriota</taxon>
    </lineage>
</organism>
<dbReference type="EMBL" id="MGER01000037">
    <property type="protein sequence ID" value="OGL88328.1"/>
    <property type="molecule type" value="Genomic_DNA"/>
</dbReference>
<dbReference type="InterPro" id="IPR036441">
    <property type="entry name" value="DHquinase_II_sf"/>
</dbReference>
<dbReference type="NCBIfam" id="NF003807">
    <property type="entry name" value="PRK05395.1-4"/>
    <property type="match status" value="1"/>
</dbReference>
<evidence type="ECO:0000313" key="11">
    <source>
        <dbReference type="EMBL" id="OGL88328.1"/>
    </source>
</evidence>
<dbReference type="PIRSF" id="PIRSF001399">
    <property type="entry name" value="DHquinase_II"/>
    <property type="match status" value="1"/>
</dbReference>
<evidence type="ECO:0000256" key="10">
    <source>
        <dbReference type="PIRSR" id="PIRSR001399-3"/>
    </source>
</evidence>
<comment type="function">
    <text evidence="7">Catalyzes a trans-dehydration via an enolate intermediate.</text>
</comment>
<keyword evidence="7" id="KW-0028">Amino-acid biosynthesis</keyword>
<dbReference type="PANTHER" id="PTHR21272">
    <property type="entry name" value="CATABOLIC 3-DEHYDROQUINASE"/>
    <property type="match status" value="1"/>
</dbReference>
<evidence type="ECO:0000256" key="9">
    <source>
        <dbReference type="PIRSR" id="PIRSR001399-2"/>
    </source>
</evidence>
<dbReference type="GO" id="GO:0009423">
    <property type="term" value="P:chorismate biosynthetic process"/>
    <property type="evidence" value="ECO:0007669"/>
    <property type="project" value="UniProtKB-UniRule"/>
</dbReference>
<gene>
    <name evidence="7" type="primary">aroQ</name>
    <name evidence="11" type="ORF">A3I42_01320</name>
</gene>
<comment type="caution">
    <text evidence="11">The sequence shown here is derived from an EMBL/GenBank/DDBJ whole genome shotgun (WGS) entry which is preliminary data.</text>
</comment>
<dbReference type="CDD" id="cd00466">
    <property type="entry name" value="DHQase_II"/>
    <property type="match status" value="1"/>
</dbReference>
<dbReference type="Proteomes" id="UP000178264">
    <property type="component" value="Unassembled WGS sequence"/>
</dbReference>
<feature type="site" description="Transition state stabilizer" evidence="7 10">
    <location>
        <position position="17"/>
    </location>
</feature>
<comment type="catalytic activity">
    <reaction evidence="1 7">
        <text>3-dehydroquinate = 3-dehydroshikimate + H2O</text>
        <dbReference type="Rhea" id="RHEA:21096"/>
        <dbReference type="ChEBI" id="CHEBI:15377"/>
        <dbReference type="ChEBI" id="CHEBI:16630"/>
        <dbReference type="ChEBI" id="CHEBI:32364"/>
        <dbReference type="EC" id="4.2.1.10"/>
    </reaction>
</comment>
<dbReference type="GO" id="GO:0008652">
    <property type="term" value="P:amino acid biosynthetic process"/>
    <property type="evidence" value="ECO:0007669"/>
    <property type="project" value="UniProtKB-KW"/>
</dbReference>
<evidence type="ECO:0000256" key="1">
    <source>
        <dbReference type="ARBA" id="ARBA00001864"/>
    </source>
</evidence>
<feature type="binding site" evidence="7 9">
    <location>
        <position position="78"/>
    </location>
    <ligand>
        <name>substrate</name>
    </ligand>
</feature>
<dbReference type="GO" id="GO:0009073">
    <property type="term" value="P:aromatic amino acid family biosynthetic process"/>
    <property type="evidence" value="ECO:0007669"/>
    <property type="project" value="UniProtKB-KW"/>
</dbReference>
<dbReference type="InterPro" id="IPR001874">
    <property type="entry name" value="DHquinase_II"/>
</dbReference>
<feature type="active site" description="Proton donor" evidence="7 8">
    <location>
        <position position="104"/>
    </location>
</feature>
<dbReference type="PROSITE" id="PS01029">
    <property type="entry name" value="DEHYDROQUINASE_II"/>
    <property type="match status" value="1"/>
</dbReference>
<dbReference type="NCBIfam" id="NF003805">
    <property type="entry name" value="PRK05395.1-2"/>
    <property type="match status" value="1"/>
</dbReference>
<feature type="binding site" evidence="7 9">
    <location>
        <position position="91"/>
    </location>
    <ligand>
        <name>substrate</name>
    </ligand>
</feature>
<dbReference type="InterPro" id="IPR018509">
    <property type="entry name" value="DHquinase_II_CS"/>
</dbReference>
<dbReference type="EC" id="4.2.1.10" evidence="5 7"/>
<evidence type="ECO:0000256" key="2">
    <source>
        <dbReference type="ARBA" id="ARBA00004902"/>
    </source>
</evidence>
<comment type="subunit">
    <text evidence="4 7">Homododecamer.</text>
</comment>
<dbReference type="Gene3D" id="3.40.50.9100">
    <property type="entry name" value="Dehydroquinase, class II"/>
    <property type="match status" value="1"/>
</dbReference>
<sequence length="149" mass="16422">MRILIINGPNLNMLGKRDPGQYGSLTLGAIEDLLRAKAGSLSVGHEAIELVFFQSNHEGALIDFIQAQSPHAHGILINPGALTHYSYALRDALIDAGLPLVEVHLSDIEHREPFRKISVIADIAAERVMGMKEKSYIEGLERLVKYLKV</sequence>
<evidence type="ECO:0000256" key="8">
    <source>
        <dbReference type="PIRSR" id="PIRSR001399-1"/>
    </source>
</evidence>
<evidence type="ECO:0000256" key="4">
    <source>
        <dbReference type="ARBA" id="ARBA00011193"/>
    </source>
</evidence>
<dbReference type="PANTHER" id="PTHR21272:SF3">
    <property type="entry name" value="CATABOLIC 3-DEHYDROQUINASE"/>
    <property type="match status" value="1"/>
</dbReference>
<evidence type="ECO:0000256" key="5">
    <source>
        <dbReference type="ARBA" id="ARBA00012060"/>
    </source>
</evidence>
<evidence type="ECO:0000313" key="12">
    <source>
        <dbReference type="Proteomes" id="UP000178264"/>
    </source>
</evidence>
<name>A0A1F7VDW1_9BACT</name>
<keyword evidence="7" id="KW-0057">Aromatic amino acid biosynthesis</keyword>
<evidence type="ECO:0000256" key="3">
    <source>
        <dbReference type="ARBA" id="ARBA00011037"/>
    </source>
</evidence>
<dbReference type="GO" id="GO:0019631">
    <property type="term" value="P:quinate catabolic process"/>
    <property type="evidence" value="ECO:0007669"/>
    <property type="project" value="TreeGrafter"/>
</dbReference>
<dbReference type="Pfam" id="PF01220">
    <property type="entry name" value="DHquinase_II"/>
    <property type="match status" value="1"/>
</dbReference>
<feature type="binding site" evidence="7 9">
    <location>
        <position position="115"/>
    </location>
    <ligand>
        <name>substrate</name>
    </ligand>
</feature>
<feature type="active site" description="Proton acceptor" evidence="7 8">
    <location>
        <position position="22"/>
    </location>
</feature>